<reference evidence="2" key="2">
    <citation type="submission" date="2023-07" db="EMBL/GenBank/DDBJ databases">
        <title>Acinetobacter oleivorans assembled AC1583.</title>
        <authorList>
            <person name="Yeo C.C."/>
        </authorList>
    </citation>
    <scope>NUCLEOTIDE SEQUENCE [LARGE SCALE GENOMIC DNA]</scope>
    <source>
        <strain evidence="2">AC1583</strain>
    </source>
</reference>
<gene>
    <name evidence="1" type="ORF">IIQ43_12005</name>
</gene>
<dbReference type="EMBL" id="JADAZL010000006">
    <property type="protein sequence ID" value="MBE2165251.1"/>
    <property type="molecule type" value="Genomic_DNA"/>
</dbReference>
<sequence>MLPQWIINKSGIGKTPFSLKSVSRDLFEFDITTPVPKTLTHKICKSCNNGWLHKIDDSCMELLSCFIDGTDPAQYLNLTNLENLKTLLYKIFLNFFASGPKQFKQDKVEFYNLFYENGSSPEATNLFILNPPTDEIFALSALDHWLPTSETYKFENEGFRFKFYLQLGKIAFILCNSGNNNTRILFDSNILMPLSIHPSTLSTNLGLNYPCHPSVEDNIINRILVNSLLIIEQ</sequence>
<dbReference type="Proteomes" id="UP000619170">
    <property type="component" value="Unassembled WGS sequence"/>
</dbReference>
<name>A0ABR9NLU5_9GAMM</name>
<evidence type="ECO:0000313" key="1">
    <source>
        <dbReference type="EMBL" id="MBE2165251.1"/>
    </source>
</evidence>
<accession>A0ABR9NLU5</accession>
<proteinExistence type="predicted"/>
<comment type="caution">
    <text evidence="1">The sequence shown here is derived from an EMBL/GenBank/DDBJ whole genome shotgun (WGS) entry which is preliminary data.</text>
</comment>
<evidence type="ECO:0000313" key="2">
    <source>
        <dbReference type="Proteomes" id="UP000619170"/>
    </source>
</evidence>
<organism evidence="1 2">
    <name type="scientific">Acinetobacter oleivorans</name>
    <dbReference type="NCBI Taxonomy" id="1148157"/>
    <lineage>
        <taxon>Bacteria</taxon>
        <taxon>Pseudomonadati</taxon>
        <taxon>Pseudomonadota</taxon>
        <taxon>Gammaproteobacteria</taxon>
        <taxon>Moraxellales</taxon>
        <taxon>Moraxellaceae</taxon>
        <taxon>Acinetobacter</taxon>
    </lineage>
</organism>
<keyword evidence="2" id="KW-1185">Reference proteome</keyword>
<dbReference type="RefSeq" id="WP_192834439.1">
    <property type="nucleotide sequence ID" value="NZ_JADAZL010000006.1"/>
</dbReference>
<reference evidence="1 2" key="1">
    <citation type="submission" date="2020-10" db="EMBL/GenBank/DDBJ databases">
        <authorList>
            <person name="Mohd Rani F."/>
        </authorList>
    </citation>
    <scope>NUCLEOTIDE SEQUENCE [LARGE SCALE GENOMIC DNA]</scope>
    <source>
        <strain evidence="1 2">AC1583</strain>
    </source>
</reference>
<protein>
    <submittedName>
        <fullName evidence="1">Uncharacterized protein</fullName>
    </submittedName>
</protein>